<dbReference type="InterPro" id="IPR021896">
    <property type="entry name" value="THAP9-like_HTH"/>
</dbReference>
<organism evidence="3 4">
    <name type="scientific">Pieris macdunnoughi</name>
    <dbReference type="NCBI Taxonomy" id="345717"/>
    <lineage>
        <taxon>Eukaryota</taxon>
        <taxon>Metazoa</taxon>
        <taxon>Ecdysozoa</taxon>
        <taxon>Arthropoda</taxon>
        <taxon>Hexapoda</taxon>
        <taxon>Insecta</taxon>
        <taxon>Pterygota</taxon>
        <taxon>Neoptera</taxon>
        <taxon>Endopterygota</taxon>
        <taxon>Lepidoptera</taxon>
        <taxon>Glossata</taxon>
        <taxon>Ditrysia</taxon>
        <taxon>Papilionoidea</taxon>
        <taxon>Pieridae</taxon>
        <taxon>Pierinae</taxon>
        <taxon>Pieris</taxon>
    </lineage>
</organism>
<feature type="domain" description="Transposable element P transposase-like RNase H" evidence="2">
    <location>
        <begin position="74"/>
        <end position="202"/>
    </location>
</feature>
<evidence type="ECO:0000259" key="2">
    <source>
        <dbReference type="Pfam" id="PF21787"/>
    </source>
</evidence>
<evidence type="ECO:0000313" key="3">
    <source>
        <dbReference type="EMBL" id="CAF4948060.1"/>
    </source>
</evidence>
<dbReference type="OrthoDB" id="7312725at2759"/>
<feature type="domain" description="THAP9-like helix-turn-helix" evidence="1">
    <location>
        <begin position="17"/>
        <end position="68"/>
    </location>
</feature>
<protein>
    <recommendedName>
        <fullName evidence="5">THAP domain-containing protein 9</fullName>
    </recommendedName>
</protein>
<sequence>MACSNELIQNLINRVNDKKCGKVQSSCKYSEELRKFAITIHFYSPRAYYYLREKFDLCLPHVNTLRTWYARLDCEPGFTQESLITIKNMKERKPDLKLCLTFDEMSIREHTEWVGQRHYGFVNLGNDLAMDGAAIANQVLVFMVVALNSFWKIPVGYFPGRGFTASQKANPLKICLDLLHLTGCEVISITFDGIASNMNIAQLRCRFFFRT</sequence>
<gene>
    <name evidence="3" type="ORF">PMACD_LOCUS15396</name>
</gene>
<dbReference type="AlphaFoldDB" id="A0A821XLM9"/>
<name>A0A821XLM9_9NEOP</name>
<reference evidence="3" key="1">
    <citation type="submission" date="2021-02" db="EMBL/GenBank/DDBJ databases">
        <authorList>
            <person name="Steward A R."/>
        </authorList>
    </citation>
    <scope>NUCLEOTIDE SEQUENCE</scope>
</reference>
<dbReference type="Proteomes" id="UP000663880">
    <property type="component" value="Unassembled WGS sequence"/>
</dbReference>
<dbReference type="Pfam" id="PF12017">
    <property type="entry name" value="Tnp_P_element"/>
    <property type="match status" value="1"/>
</dbReference>
<evidence type="ECO:0000313" key="4">
    <source>
        <dbReference type="Proteomes" id="UP000663880"/>
    </source>
</evidence>
<dbReference type="InterPro" id="IPR048365">
    <property type="entry name" value="TNP-like_RNaseH_N"/>
</dbReference>
<dbReference type="EMBL" id="CAJOBZ010000070">
    <property type="protein sequence ID" value="CAF4948060.1"/>
    <property type="molecule type" value="Genomic_DNA"/>
</dbReference>
<proteinExistence type="predicted"/>
<evidence type="ECO:0008006" key="5">
    <source>
        <dbReference type="Google" id="ProtNLM"/>
    </source>
</evidence>
<accession>A0A821XLM9</accession>
<comment type="caution">
    <text evidence="3">The sequence shown here is derived from an EMBL/GenBank/DDBJ whole genome shotgun (WGS) entry which is preliminary data.</text>
</comment>
<keyword evidence="4" id="KW-1185">Reference proteome</keyword>
<evidence type="ECO:0000259" key="1">
    <source>
        <dbReference type="Pfam" id="PF12017"/>
    </source>
</evidence>
<dbReference type="Pfam" id="PF21787">
    <property type="entry name" value="TNP-like_RNaseH_N"/>
    <property type="match status" value="1"/>
</dbReference>